<dbReference type="InterPro" id="IPR038606">
    <property type="entry name" value="To_sf"/>
</dbReference>
<reference evidence="2" key="1">
    <citation type="submission" date="2014-05" db="EMBL/GenBank/DDBJ databases">
        <authorList>
            <person name="Chronopoulou M."/>
        </authorList>
    </citation>
    <scope>NUCLEOTIDE SEQUENCE</scope>
    <source>
        <tissue evidence="2">Whole organism</tissue>
    </source>
</reference>
<feature type="non-terminal residue" evidence="2">
    <location>
        <position position="237"/>
    </location>
</feature>
<dbReference type="Pfam" id="PF06585">
    <property type="entry name" value="JHBP"/>
    <property type="match status" value="1"/>
</dbReference>
<protein>
    <submittedName>
        <fullName evidence="2">Uncharacterized protein</fullName>
    </submittedName>
</protein>
<sequence>MMVFREILILSVVILFVQGDKPMFKSLEEKLTKLDLEDVNGIKWANSGELSNALTTSGKSFRDTAMESILNRIFDKYIVQDKLTEILHFTDPLHLQEGFEIDEESKLMDINFIAKNIVISGLSSIKVDYLRVVRHYGLNDLKVMLTLTSDIVITGMYRLNGTALAGLLPVRGNGDFKIAIDNCRMSTVVLAASTKNMKLVMQELEIGIGFDEQAFDFENLMGGGVMGKTANTLMSTM</sequence>
<dbReference type="PANTHER" id="PTHR11008">
    <property type="entry name" value="PROTEIN TAKEOUT-LIKE PROTEIN"/>
    <property type="match status" value="1"/>
</dbReference>
<organism evidence="2">
    <name type="scientific">Lepeophtheirus salmonis</name>
    <name type="common">Salmon louse</name>
    <name type="synonym">Caligus salmonis</name>
    <dbReference type="NCBI Taxonomy" id="72036"/>
    <lineage>
        <taxon>Eukaryota</taxon>
        <taxon>Metazoa</taxon>
        <taxon>Ecdysozoa</taxon>
        <taxon>Arthropoda</taxon>
        <taxon>Crustacea</taxon>
        <taxon>Multicrustacea</taxon>
        <taxon>Hexanauplia</taxon>
        <taxon>Copepoda</taxon>
        <taxon>Siphonostomatoida</taxon>
        <taxon>Caligidae</taxon>
        <taxon>Lepeophtheirus</taxon>
    </lineage>
</organism>
<dbReference type="InterPro" id="IPR010562">
    <property type="entry name" value="Haemolymph_juvenile_hormone-bd"/>
</dbReference>
<dbReference type="EMBL" id="HACA01033723">
    <property type="protein sequence ID" value="CDW51085.1"/>
    <property type="molecule type" value="Transcribed_RNA"/>
</dbReference>
<feature type="chain" id="PRO_5005489556" evidence="1">
    <location>
        <begin position="20"/>
        <end position="237"/>
    </location>
</feature>
<dbReference type="Gene3D" id="3.15.10.30">
    <property type="entry name" value="Haemolymph juvenile hormone binding protein"/>
    <property type="match status" value="1"/>
</dbReference>
<dbReference type="PANTHER" id="PTHR11008:SF9">
    <property type="entry name" value="PROTEIN TAKEOUT-LIKE PROTEIN"/>
    <property type="match status" value="1"/>
</dbReference>
<dbReference type="OrthoDB" id="6412801at2759"/>
<evidence type="ECO:0000313" key="2">
    <source>
        <dbReference type="EMBL" id="CDW51085.1"/>
    </source>
</evidence>
<feature type="signal peptide" evidence="1">
    <location>
        <begin position="1"/>
        <end position="19"/>
    </location>
</feature>
<keyword evidence="1" id="KW-0732">Signal</keyword>
<name>A0A0K2VL88_LEPSM</name>
<evidence type="ECO:0000256" key="1">
    <source>
        <dbReference type="SAM" id="SignalP"/>
    </source>
</evidence>
<proteinExistence type="predicted"/>
<dbReference type="AlphaFoldDB" id="A0A0K2VL88"/>
<accession>A0A0K2VL88</accession>